<reference evidence="3" key="1">
    <citation type="submission" date="2012-12" db="EMBL/GenBank/DDBJ databases">
        <authorList>
            <person name="Hellsten U."/>
            <person name="Grimwood J."/>
            <person name="Chapman J.A."/>
            <person name="Shapiro H."/>
            <person name="Aerts A."/>
            <person name="Otillar R.P."/>
            <person name="Terry A.Y."/>
            <person name="Boore J.L."/>
            <person name="Simakov O."/>
            <person name="Marletaz F."/>
            <person name="Cho S.-J."/>
            <person name="Edsinger-Gonzales E."/>
            <person name="Havlak P."/>
            <person name="Kuo D.-H."/>
            <person name="Larsson T."/>
            <person name="Lv J."/>
            <person name="Arendt D."/>
            <person name="Savage R."/>
            <person name="Osoegawa K."/>
            <person name="de Jong P."/>
            <person name="Lindberg D.R."/>
            <person name="Seaver E.C."/>
            <person name="Weisblat D.A."/>
            <person name="Putnam N.H."/>
            <person name="Grigoriev I.V."/>
            <person name="Rokhsar D.S."/>
        </authorList>
    </citation>
    <scope>NUCLEOTIDE SEQUENCE</scope>
</reference>
<organism evidence="2 3">
    <name type="scientific">Helobdella robusta</name>
    <name type="common">Californian leech</name>
    <dbReference type="NCBI Taxonomy" id="6412"/>
    <lineage>
        <taxon>Eukaryota</taxon>
        <taxon>Metazoa</taxon>
        <taxon>Spiralia</taxon>
        <taxon>Lophotrochozoa</taxon>
        <taxon>Annelida</taxon>
        <taxon>Clitellata</taxon>
        <taxon>Hirudinea</taxon>
        <taxon>Rhynchobdellida</taxon>
        <taxon>Glossiphoniidae</taxon>
        <taxon>Helobdella</taxon>
    </lineage>
</organism>
<reference evidence="1 3" key="2">
    <citation type="journal article" date="2013" name="Nature">
        <title>Insights into bilaterian evolution from three spiralian genomes.</title>
        <authorList>
            <person name="Simakov O."/>
            <person name="Marletaz F."/>
            <person name="Cho S.J."/>
            <person name="Edsinger-Gonzales E."/>
            <person name="Havlak P."/>
            <person name="Hellsten U."/>
            <person name="Kuo D.H."/>
            <person name="Larsson T."/>
            <person name="Lv J."/>
            <person name="Arendt D."/>
            <person name="Savage R."/>
            <person name="Osoegawa K."/>
            <person name="de Jong P."/>
            <person name="Grimwood J."/>
            <person name="Chapman J.A."/>
            <person name="Shapiro H."/>
            <person name="Aerts A."/>
            <person name="Otillar R.P."/>
            <person name="Terry A.Y."/>
            <person name="Boore J.L."/>
            <person name="Grigoriev I.V."/>
            <person name="Lindberg D.R."/>
            <person name="Seaver E.C."/>
            <person name="Weisblat D.A."/>
            <person name="Putnam N.H."/>
            <person name="Rokhsar D.S."/>
        </authorList>
    </citation>
    <scope>NUCLEOTIDE SEQUENCE</scope>
</reference>
<evidence type="ECO:0000313" key="2">
    <source>
        <dbReference type="EnsemblMetazoa" id="HelroP166954"/>
    </source>
</evidence>
<dbReference type="AlphaFoldDB" id="T1EYT0"/>
<dbReference type="Proteomes" id="UP000015101">
    <property type="component" value="Unassembled WGS sequence"/>
</dbReference>
<accession>T1EYT0</accession>
<name>T1EYT0_HELRO</name>
<dbReference type="RefSeq" id="XP_009010361.1">
    <property type="nucleotide sequence ID" value="XM_009012113.1"/>
</dbReference>
<dbReference type="KEGG" id="hro:HELRODRAFT_166954"/>
<dbReference type="HOGENOM" id="CLU_1251856_0_0_1"/>
<protein>
    <submittedName>
        <fullName evidence="1 2">Uncharacterized protein</fullName>
    </submittedName>
</protein>
<dbReference type="EnsemblMetazoa" id="HelroT166954">
    <property type="protein sequence ID" value="HelroP166954"/>
    <property type="gene ID" value="HelroG166954"/>
</dbReference>
<dbReference type="CTD" id="20201730"/>
<evidence type="ECO:0000313" key="1">
    <source>
        <dbReference type="EMBL" id="ESO11873.1"/>
    </source>
</evidence>
<sequence>MATLERKQMVLITCMAVLAMENGMKMATASLSLLKDKGNYKAMVKYIDVNLWKNYNEISNLDLYASQEVIINMWIVFKSVILEAANIFVPTFGFESPKLKFSDELECLIRLKRNTWEKYSKSKDIMLFNKFKSIRNQIKRKIYELKSDIAKKFAKFFNSDFCSDAGNNENVHFENNFVMAEGEMIPLVLLEEIVCDKMKRLEIYKSAGPDNICGENFGRMC</sequence>
<dbReference type="EMBL" id="AMQM01002610">
    <property type="status" value="NOT_ANNOTATED_CDS"/>
    <property type="molecule type" value="Genomic_DNA"/>
</dbReference>
<dbReference type="EMBL" id="KB095812">
    <property type="protein sequence ID" value="ESO11873.1"/>
    <property type="molecule type" value="Genomic_DNA"/>
</dbReference>
<dbReference type="GeneID" id="20201730"/>
<reference evidence="2" key="3">
    <citation type="submission" date="2015-06" db="UniProtKB">
        <authorList>
            <consortium name="EnsemblMetazoa"/>
        </authorList>
    </citation>
    <scope>IDENTIFICATION</scope>
</reference>
<proteinExistence type="predicted"/>
<evidence type="ECO:0000313" key="3">
    <source>
        <dbReference type="Proteomes" id="UP000015101"/>
    </source>
</evidence>
<gene>
    <name evidence="2" type="primary">20201730</name>
    <name evidence="1" type="ORF">HELRODRAFT_166954</name>
</gene>
<dbReference type="InParanoid" id="T1EYT0"/>
<keyword evidence="3" id="KW-1185">Reference proteome</keyword>